<name>A0AAJ0BEI3_9PEZI</name>
<evidence type="ECO:0000313" key="3">
    <source>
        <dbReference type="EMBL" id="KAK1755643.1"/>
    </source>
</evidence>
<feature type="compositionally biased region" description="Low complexity" evidence="1">
    <location>
        <begin position="52"/>
        <end position="72"/>
    </location>
</feature>
<keyword evidence="2" id="KW-1133">Transmembrane helix</keyword>
<accession>A0AAJ0BEI3</accession>
<dbReference type="AlphaFoldDB" id="A0AAJ0BEI3"/>
<comment type="caution">
    <text evidence="3">The sequence shown here is derived from an EMBL/GenBank/DDBJ whole genome shotgun (WGS) entry which is preliminary data.</text>
</comment>
<dbReference type="EMBL" id="MU839833">
    <property type="protein sequence ID" value="KAK1755643.1"/>
    <property type="molecule type" value="Genomic_DNA"/>
</dbReference>
<evidence type="ECO:0000256" key="1">
    <source>
        <dbReference type="SAM" id="MobiDB-lite"/>
    </source>
</evidence>
<evidence type="ECO:0000313" key="4">
    <source>
        <dbReference type="Proteomes" id="UP001239445"/>
    </source>
</evidence>
<feature type="transmembrane region" description="Helical" evidence="2">
    <location>
        <begin position="6"/>
        <end position="28"/>
    </location>
</feature>
<proteinExistence type="predicted"/>
<keyword evidence="2" id="KW-0812">Transmembrane</keyword>
<reference evidence="3" key="1">
    <citation type="submission" date="2023-06" db="EMBL/GenBank/DDBJ databases">
        <title>Genome-scale phylogeny and comparative genomics of the fungal order Sordariales.</title>
        <authorList>
            <consortium name="Lawrence Berkeley National Laboratory"/>
            <person name="Hensen N."/>
            <person name="Bonometti L."/>
            <person name="Westerberg I."/>
            <person name="Brannstrom I.O."/>
            <person name="Guillou S."/>
            <person name="Cros-Aarteil S."/>
            <person name="Calhoun S."/>
            <person name="Haridas S."/>
            <person name="Kuo A."/>
            <person name="Mondo S."/>
            <person name="Pangilinan J."/>
            <person name="Riley R."/>
            <person name="Labutti K."/>
            <person name="Andreopoulos B."/>
            <person name="Lipzen A."/>
            <person name="Chen C."/>
            <person name="Yanf M."/>
            <person name="Daum C."/>
            <person name="Ng V."/>
            <person name="Clum A."/>
            <person name="Steindorff A."/>
            <person name="Ohm R."/>
            <person name="Martin F."/>
            <person name="Silar P."/>
            <person name="Natvig D."/>
            <person name="Lalanne C."/>
            <person name="Gautier V."/>
            <person name="Ament-Velasquez S.L."/>
            <person name="Kruys A."/>
            <person name="Hutchinson M.I."/>
            <person name="Powell A.J."/>
            <person name="Barry K."/>
            <person name="Miller A.N."/>
            <person name="Grigoriev I.V."/>
            <person name="Debuchy R."/>
            <person name="Gladieux P."/>
            <person name="Thoren M.H."/>
            <person name="Johannesson H."/>
        </authorList>
    </citation>
    <scope>NUCLEOTIDE SEQUENCE</scope>
    <source>
        <strain evidence="3">PSN4</strain>
    </source>
</reference>
<feature type="compositionally biased region" description="Polar residues" evidence="1">
    <location>
        <begin position="85"/>
        <end position="95"/>
    </location>
</feature>
<protein>
    <submittedName>
        <fullName evidence="3">Uncharacterized protein</fullName>
    </submittedName>
</protein>
<keyword evidence="2" id="KW-0472">Membrane</keyword>
<gene>
    <name evidence="3" type="ORF">QBC47DRAFT_401810</name>
</gene>
<feature type="region of interest" description="Disordered" evidence="1">
    <location>
        <begin position="32"/>
        <end position="95"/>
    </location>
</feature>
<sequence>MADLWLALSLTLTILVTVLILSCAAHVFRNNDRLRQQRPRGLSLPELPPELAGRSSRPGTTSTSGVPGAVVIPPAPGQKAPTTAAAESQTVTSTV</sequence>
<dbReference type="Proteomes" id="UP001239445">
    <property type="component" value="Unassembled WGS sequence"/>
</dbReference>
<evidence type="ECO:0000256" key="2">
    <source>
        <dbReference type="SAM" id="Phobius"/>
    </source>
</evidence>
<organism evidence="3 4">
    <name type="scientific">Echria macrotheca</name>
    <dbReference type="NCBI Taxonomy" id="438768"/>
    <lineage>
        <taxon>Eukaryota</taxon>
        <taxon>Fungi</taxon>
        <taxon>Dikarya</taxon>
        <taxon>Ascomycota</taxon>
        <taxon>Pezizomycotina</taxon>
        <taxon>Sordariomycetes</taxon>
        <taxon>Sordariomycetidae</taxon>
        <taxon>Sordariales</taxon>
        <taxon>Schizotheciaceae</taxon>
        <taxon>Echria</taxon>
    </lineage>
</organism>
<keyword evidence="4" id="KW-1185">Reference proteome</keyword>